<sequence>MLSLHLSTLSAIPNNLLATIFNPTPTSHDLLVLVSCIALFWWLVFYLLHLTLHPFAQRQSWLRSAFGREYDRVGLAMCKALNVQWTKERYIQIMMNDWPKMQGIYLQHFIGGALCLPAVFGLCDDSTSSSLACLGVLSEMGWELSDMADIFITRTTLPDGKERIPNNMLAIWMVHHSMTLTLGLPMVLKYRELRELHLMTFNLQWAAAIAIGVNEITKCLDLKSKKELWAFRIMNGLCFVIMAWMRGVCWVYLSGKVMMIWYSEEEWTFLFLGTILCILISGFNFGLCIFPFYKKMVKFGSFSKEIGTEQEEIRNESEKLVVVSNEDDSER</sequence>
<evidence type="ECO:0000256" key="1">
    <source>
        <dbReference type="SAM" id="Phobius"/>
    </source>
</evidence>
<gene>
    <name evidence="2" type="ORF">HJC23_009242</name>
</gene>
<evidence type="ECO:0000313" key="3">
    <source>
        <dbReference type="Proteomes" id="UP001516023"/>
    </source>
</evidence>
<keyword evidence="1" id="KW-0472">Membrane</keyword>
<protein>
    <recommendedName>
        <fullName evidence="4">TLC domain-containing protein</fullName>
    </recommendedName>
</protein>
<dbReference type="AlphaFoldDB" id="A0ABD3Q6A8"/>
<organism evidence="2 3">
    <name type="scientific">Cyclotella cryptica</name>
    <dbReference type="NCBI Taxonomy" id="29204"/>
    <lineage>
        <taxon>Eukaryota</taxon>
        <taxon>Sar</taxon>
        <taxon>Stramenopiles</taxon>
        <taxon>Ochrophyta</taxon>
        <taxon>Bacillariophyta</taxon>
        <taxon>Coscinodiscophyceae</taxon>
        <taxon>Thalassiosirophycidae</taxon>
        <taxon>Stephanodiscales</taxon>
        <taxon>Stephanodiscaceae</taxon>
        <taxon>Cyclotella</taxon>
    </lineage>
</organism>
<feature type="transmembrane region" description="Helical" evidence="1">
    <location>
        <begin position="233"/>
        <end position="255"/>
    </location>
</feature>
<feature type="transmembrane region" description="Helical" evidence="1">
    <location>
        <begin position="104"/>
        <end position="122"/>
    </location>
</feature>
<feature type="transmembrane region" description="Helical" evidence="1">
    <location>
        <begin position="28"/>
        <end position="48"/>
    </location>
</feature>
<evidence type="ECO:0000313" key="2">
    <source>
        <dbReference type="EMBL" id="KAL3795529.1"/>
    </source>
</evidence>
<dbReference type="Proteomes" id="UP001516023">
    <property type="component" value="Unassembled WGS sequence"/>
</dbReference>
<keyword evidence="1" id="KW-1133">Transmembrane helix</keyword>
<accession>A0ABD3Q6A8</accession>
<dbReference type="EMBL" id="JABMIG020000070">
    <property type="protein sequence ID" value="KAL3795529.1"/>
    <property type="molecule type" value="Genomic_DNA"/>
</dbReference>
<reference evidence="2 3" key="1">
    <citation type="journal article" date="2020" name="G3 (Bethesda)">
        <title>Improved Reference Genome for Cyclotella cryptica CCMP332, a Model for Cell Wall Morphogenesis, Salinity Adaptation, and Lipid Production in Diatoms (Bacillariophyta).</title>
        <authorList>
            <person name="Roberts W.R."/>
            <person name="Downey K.M."/>
            <person name="Ruck E.C."/>
            <person name="Traller J.C."/>
            <person name="Alverson A.J."/>
        </authorList>
    </citation>
    <scope>NUCLEOTIDE SEQUENCE [LARGE SCALE GENOMIC DNA]</scope>
    <source>
        <strain evidence="2 3">CCMP332</strain>
    </source>
</reference>
<name>A0ABD3Q6A8_9STRA</name>
<feature type="transmembrane region" description="Helical" evidence="1">
    <location>
        <begin position="267"/>
        <end position="293"/>
    </location>
</feature>
<keyword evidence="3" id="KW-1185">Reference proteome</keyword>
<feature type="transmembrane region" description="Helical" evidence="1">
    <location>
        <begin position="169"/>
        <end position="188"/>
    </location>
</feature>
<proteinExistence type="predicted"/>
<comment type="caution">
    <text evidence="2">The sequence shown here is derived from an EMBL/GenBank/DDBJ whole genome shotgun (WGS) entry which is preliminary data.</text>
</comment>
<evidence type="ECO:0008006" key="4">
    <source>
        <dbReference type="Google" id="ProtNLM"/>
    </source>
</evidence>
<keyword evidence="1" id="KW-0812">Transmembrane</keyword>